<feature type="transmembrane region" description="Helical" evidence="4">
    <location>
        <begin position="396"/>
        <end position="416"/>
    </location>
</feature>
<dbReference type="GO" id="GO:0022857">
    <property type="term" value="F:transmembrane transporter activity"/>
    <property type="evidence" value="ECO:0007669"/>
    <property type="project" value="InterPro"/>
</dbReference>
<dbReference type="PANTHER" id="PTHR23526">
    <property type="entry name" value="INTEGRAL MEMBRANE TRANSPORT PROTEIN-RELATED"/>
    <property type="match status" value="1"/>
</dbReference>
<name>A0A1B4XHQ5_9GAMM</name>
<dbReference type="Gene3D" id="1.20.1250.20">
    <property type="entry name" value="MFS general substrate transporter like domains"/>
    <property type="match status" value="2"/>
</dbReference>
<feature type="transmembrane region" description="Helical" evidence="4">
    <location>
        <begin position="295"/>
        <end position="313"/>
    </location>
</feature>
<dbReference type="Pfam" id="PF07690">
    <property type="entry name" value="MFS_1"/>
    <property type="match status" value="1"/>
</dbReference>
<dbReference type="PANTHER" id="PTHR23526:SF2">
    <property type="entry name" value="MAJOR FACILITATOR SUPERFAMILY (MFS) PROFILE DOMAIN-CONTAINING PROTEIN"/>
    <property type="match status" value="1"/>
</dbReference>
<protein>
    <submittedName>
        <fullName evidence="6">MFS transporter</fullName>
    </submittedName>
</protein>
<feature type="transmembrane region" description="Helical" evidence="4">
    <location>
        <begin position="178"/>
        <end position="195"/>
    </location>
</feature>
<feature type="transmembrane region" description="Helical" evidence="4">
    <location>
        <begin position="355"/>
        <end position="376"/>
    </location>
</feature>
<dbReference type="SUPFAM" id="SSF103473">
    <property type="entry name" value="MFS general substrate transporter"/>
    <property type="match status" value="1"/>
</dbReference>
<feature type="transmembrane region" description="Helical" evidence="4">
    <location>
        <begin position="151"/>
        <end position="172"/>
    </location>
</feature>
<dbReference type="AlphaFoldDB" id="A0A1B4XHQ5"/>
<keyword evidence="7" id="KW-1185">Reference proteome</keyword>
<dbReference type="OrthoDB" id="9772882at2"/>
<evidence type="ECO:0000256" key="2">
    <source>
        <dbReference type="ARBA" id="ARBA00022989"/>
    </source>
</evidence>
<dbReference type="RefSeq" id="WP_096361092.1">
    <property type="nucleotide sequence ID" value="NZ_AP014879.1"/>
</dbReference>
<dbReference type="InterPro" id="IPR052528">
    <property type="entry name" value="Sugar_transport-like"/>
</dbReference>
<dbReference type="PROSITE" id="PS50850">
    <property type="entry name" value="MFS"/>
    <property type="match status" value="1"/>
</dbReference>
<dbReference type="InterPro" id="IPR020846">
    <property type="entry name" value="MFS_dom"/>
</dbReference>
<keyword evidence="1 4" id="KW-0812">Transmembrane</keyword>
<accession>A0A1B4XHQ5</accession>
<evidence type="ECO:0000313" key="6">
    <source>
        <dbReference type="EMBL" id="BAV34341.1"/>
    </source>
</evidence>
<dbReference type="InParanoid" id="A0A1B4XHQ5"/>
<dbReference type="Proteomes" id="UP000243180">
    <property type="component" value="Chromosome"/>
</dbReference>
<feature type="transmembrane region" description="Helical" evidence="4">
    <location>
        <begin position="233"/>
        <end position="257"/>
    </location>
</feature>
<proteinExistence type="predicted"/>
<dbReference type="KEGG" id="slim:SCL_2051"/>
<evidence type="ECO:0000256" key="4">
    <source>
        <dbReference type="SAM" id="Phobius"/>
    </source>
</evidence>
<dbReference type="EMBL" id="AP014879">
    <property type="protein sequence ID" value="BAV34341.1"/>
    <property type="molecule type" value="Genomic_DNA"/>
</dbReference>
<keyword evidence="2 4" id="KW-1133">Transmembrane helix</keyword>
<evidence type="ECO:0000256" key="3">
    <source>
        <dbReference type="ARBA" id="ARBA00023136"/>
    </source>
</evidence>
<reference evidence="6 7" key="1">
    <citation type="submission" date="2015-05" db="EMBL/GenBank/DDBJ databases">
        <title>Complete genome sequence of a sulfur-oxidizing gammaproteobacterium strain HA5.</title>
        <authorList>
            <person name="Miura A."/>
            <person name="Kojima H."/>
            <person name="Fukui M."/>
        </authorList>
    </citation>
    <scope>NUCLEOTIDE SEQUENCE [LARGE SCALE GENOMIC DNA]</scope>
    <source>
        <strain evidence="6 7">HA5</strain>
    </source>
</reference>
<keyword evidence="3 4" id="KW-0472">Membrane</keyword>
<feature type="domain" description="Major facilitator superfamily (MFS) profile" evidence="5">
    <location>
        <begin position="227"/>
        <end position="464"/>
    </location>
</feature>
<evidence type="ECO:0000313" key="7">
    <source>
        <dbReference type="Proteomes" id="UP000243180"/>
    </source>
</evidence>
<feature type="transmembrane region" description="Helical" evidence="4">
    <location>
        <begin position="437"/>
        <end position="454"/>
    </location>
</feature>
<feature type="transmembrane region" description="Helical" evidence="4">
    <location>
        <begin position="51"/>
        <end position="73"/>
    </location>
</feature>
<evidence type="ECO:0000259" key="5">
    <source>
        <dbReference type="PROSITE" id="PS50850"/>
    </source>
</evidence>
<gene>
    <name evidence="6" type="ORF">SCL_2051</name>
</gene>
<evidence type="ECO:0000256" key="1">
    <source>
        <dbReference type="ARBA" id="ARBA00022692"/>
    </source>
</evidence>
<sequence length="464" mass="51498">MSLPRFSKDLRTDQSLRHSVRDGVAYSVMAGAGEHYLSAYALFLKATTAQISWLAAFPSLIGSFAQLFSAWLASRLGRRKGIILFGVALQTLMWLPIIWLPYFFPAHAVATLIVCVTLYFAGGHLAAPVWNSLMGDLVPERRRGRFFARRTWLMSMMHFLALVGAGLLLHGFETTQRVRLGFMLLFTLAALARLYSATQLARMHDPGRVPAPIDWPALPGLWQRMRGSDCARFSFFFAAMQFAVAIASPLFVVYMLRDLGFSYLQYMMSTALAVLAQVGSLRMWGRLGDIFGNRVILRVTGSVIPVFPLLWLVSPNFAYVAVLQMFGGVFWAGFSLSATNYLYDSVAPERRAAYSAVHNVFASLAVFAGALLGGFLSLVVPESFTLFGSTWRWTSSLWGVLVVSSLARGIVALSLAPTLREVREVRRLTAVGLMWRVARFNALAELIFGMLAFTRRRLRSSGPA</sequence>
<feature type="transmembrane region" description="Helical" evidence="4">
    <location>
        <begin position="82"/>
        <end position="102"/>
    </location>
</feature>
<dbReference type="InterPro" id="IPR036259">
    <property type="entry name" value="MFS_trans_sf"/>
</dbReference>
<feature type="transmembrane region" description="Helical" evidence="4">
    <location>
        <begin position="108"/>
        <end position="130"/>
    </location>
</feature>
<feature type="transmembrane region" description="Helical" evidence="4">
    <location>
        <begin position="263"/>
        <end position="283"/>
    </location>
</feature>
<feature type="transmembrane region" description="Helical" evidence="4">
    <location>
        <begin position="319"/>
        <end position="343"/>
    </location>
</feature>
<dbReference type="InterPro" id="IPR011701">
    <property type="entry name" value="MFS"/>
</dbReference>
<organism evidence="6 7">
    <name type="scientific">Sulfuricaulis limicola</name>
    <dbReference type="NCBI Taxonomy" id="1620215"/>
    <lineage>
        <taxon>Bacteria</taxon>
        <taxon>Pseudomonadati</taxon>
        <taxon>Pseudomonadota</taxon>
        <taxon>Gammaproteobacteria</taxon>
        <taxon>Acidiferrobacterales</taxon>
        <taxon>Acidiferrobacteraceae</taxon>
        <taxon>Sulfuricaulis</taxon>
    </lineage>
</organism>